<evidence type="ECO:0000256" key="2">
    <source>
        <dbReference type="SAM" id="Phobius"/>
    </source>
</evidence>
<dbReference type="InterPro" id="IPR023365">
    <property type="entry name" value="Sortase_dom-sf"/>
</dbReference>
<evidence type="ECO:0000313" key="3">
    <source>
        <dbReference type="EMBL" id="PJF47212.1"/>
    </source>
</evidence>
<evidence type="ECO:0008006" key="5">
    <source>
        <dbReference type="Google" id="ProtNLM"/>
    </source>
</evidence>
<accession>A0A2M8QBP4</accession>
<reference evidence="3 4" key="1">
    <citation type="submission" date="2017-11" db="EMBL/GenBank/DDBJ databases">
        <title>Evolution of Phototrophy in the Chloroflexi Phylum Driven by Horizontal Gene Transfer.</title>
        <authorList>
            <person name="Ward L.M."/>
            <person name="Hemp J."/>
            <person name="Shih P.M."/>
            <person name="Mcglynn S.E."/>
            <person name="Fischer W."/>
        </authorList>
    </citation>
    <scope>NUCLEOTIDE SEQUENCE [LARGE SCALE GENOMIC DNA]</scope>
    <source>
        <strain evidence="3">JP3_7</strain>
    </source>
</reference>
<organism evidence="3 4">
    <name type="scientific">Candidatus Thermofonsia Clade 3 bacterium</name>
    <dbReference type="NCBI Taxonomy" id="2364212"/>
    <lineage>
        <taxon>Bacteria</taxon>
        <taxon>Bacillati</taxon>
        <taxon>Chloroflexota</taxon>
        <taxon>Candidatus Thermofontia</taxon>
        <taxon>Candidatus Thermofonsia Clade 3</taxon>
    </lineage>
</organism>
<name>A0A2M8QBP4_9CHLR</name>
<dbReference type="AlphaFoldDB" id="A0A2M8QBP4"/>
<comment type="caution">
    <text evidence="3">The sequence shown here is derived from an EMBL/GenBank/DDBJ whole genome shotgun (WGS) entry which is preliminary data.</text>
</comment>
<dbReference type="Proteomes" id="UP000230790">
    <property type="component" value="Unassembled WGS sequence"/>
</dbReference>
<proteinExistence type="predicted"/>
<keyword evidence="2" id="KW-0472">Membrane</keyword>
<keyword evidence="2" id="KW-1133">Transmembrane helix</keyword>
<gene>
    <name evidence="3" type="ORF">CUN48_09830</name>
</gene>
<protein>
    <recommendedName>
        <fullName evidence="5">DUF4352 domain-containing protein</fullName>
    </recommendedName>
</protein>
<keyword evidence="2" id="KW-0812">Transmembrane</keyword>
<feature type="transmembrane region" description="Helical" evidence="2">
    <location>
        <begin position="66"/>
        <end position="90"/>
    </location>
</feature>
<evidence type="ECO:0000256" key="1">
    <source>
        <dbReference type="SAM" id="MobiDB-lite"/>
    </source>
</evidence>
<dbReference type="Gene3D" id="2.40.260.10">
    <property type="entry name" value="Sortase"/>
    <property type="match status" value="1"/>
</dbReference>
<evidence type="ECO:0000313" key="4">
    <source>
        <dbReference type="Proteomes" id="UP000230790"/>
    </source>
</evidence>
<feature type="region of interest" description="Disordered" evidence="1">
    <location>
        <begin position="1"/>
        <end position="41"/>
    </location>
</feature>
<sequence length="512" mass="54948">MPAPDKIFGMASPTTPPEDPDDWGTPERAPGRWEDDEDASSARKRWSGALNAVFGPLWNDPRGRPLLLVSGLALLGICALSCFILSLVLLSERPGPFPPGPEIAEATRPSVTDEPTARASDALVIRVNDVIQPAPAPSRLTIGVSTYRLVPMNVQGARWQYDPGAQKTAFWVPGTLVNYVVGLHASPENREVVESLSVGDLILLDTNLGTQRYRVAQKETIRSDDVETLLAQNSPRLTLVLLGEGGDQRRIVIATFTDESTPNQLTAIGTPINLGDVRVRVINQRLLPGSAVGLPAGKSYVQVDFEVTNVVTRILDASQFFSEIADVAGVVIPFSRQASAAAGGRGFPQGALQPGQTITATAGFEVPDALSGPNLEWRFSLDKTSPYIAKVAIPYRPIALPPTPAPTRAPVAEVTILNAQISPEGNELRIVGNVRNLTGQFLSGSLRDVSLSGPDGQLYPLNSSLPAFPWNITPGETLVFQLSFARPQTSQPVVFTLFGQSYRICEPAQPCD</sequence>
<dbReference type="EMBL" id="PGTN01000061">
    <property type="protein sequence ID" value="PJF47212.1"/>
    <property type="molecule type" value="Genomic_DNA"/>
</dbReference>